<evidence type="ECO:0000256" key="2">
    <source>
        <dbReference type="ARBA" id="ARBA00008914"/>
    </source>
</evidence>
<evidence type="ECO:0000256" key="6">
    <source>
        <dbReference type="ARBA" id="ARBA00023136"/>
    </source>
</evidence>
<dbReference type="InterPro" id="IPR025713">
    <property type="entry name" value="MotB-like_N_dom"/>
</dbReference>
<dbReference type="Pfam" id="PF13677">
    <property type="entry name" value="MotB_plug"/>
    <property type="match status" value="1"/>
</dbReference>
<feature type="domain" description="OmpA-like" evidence="10">
    <location>
        <begin position="145"/>
        <end position="264"/>
    </location>
</feature>
<protein>
    <recommendedName>
        <fullName evidence="10">OmpA-like domain-containing protein</fullName>
    </recommendedName>
</protein>
<dbReference type="Pfam" id="PF00691">
    <property type="entry name" value="OmpA"/>
    <property type="match status" value="1"/>
</dbReference>
<dbReference type="InterPro" id="IPR006665">
    <property type="entry name" value="OmpA-like"/>
</dbReference>
<proteinExistence type="inferred from homology"/>
<dbReference type="SUPFAM" id="SSF103088">
    <property type="entry name" value="OmpA-like"/>
    <property type="match status" value="1"/>
</dbReference>
<evidence type="ECO:0000256" key="4">
    <source>
        <dbReference type="ARBA" id="ARBA00022692"/>
    </source>
</evidence>
<accession>A0A327L002</accession>
<dbReference type="AlphaFoldDB" id="A0A327L002"/>
<evidence type="ECO:0000256" key="3">
    <source>
        <dbReference type="ARBA" id="ARBA00022475"/>
    </source>
</evidence>
<feature type="region of interest" description="Disordered" evidence="8">
    <location>
        <begin position="73"/>
        <end position="103"/>
    </location>
</feature>
<evidence type="ECO:0000256" key="8">
    <source>
        <dbReference type="SAM" id="MobiDB-lite"/>
    </source>
</evidence>
<dbReference type="RefSeq" id="WP_111421298.1">
    <property type="nucleotide sequence ID" value="NZ_NPEX01000210.1"/>
</dbReference>
<keyword evidence="6 7" id="KW-0472">Membrane</keyword>
<dbReference type="GO" id="GO:0005886">
    <property type="term" value="C:plasma membrane"/>
    <property type="evidence" value="ECO:0007669"/>
    <property type="project" value="UniProtKB-SubCell"/>
</dbReference>
<evidence type="ECO:0000259" key="10">
    <source>
        <dbReference type="PROSITE" id="PS51123"/>
    </source>
</evidence>
<sequence>MARRKDGGHGGHGWFVTFADLMALLVAFFVMLSALSTQDQQKMQLVAGSMRDAFGVQSAIRYSGIVEVPGLPTRPKLKNAANIPPEEASATPSPDQHDRNSIGVRSKQDRAFALAAASLRQALQDMPELTEVSKHVMIEETRDGLNVEIVDQDGRSMFPEGSSEPYERTRRLIQRLAVPLKATGFRISITGHTSATRTPFRPGYGPWELSSERAHAVRRTLEAEGVPSAVFFGVTGKADVQLLFPDDPYVSANRRITISLISEEPPIPFELKH</sequence>
<dbReference type="Proteomes" id="UP000249130">
    <property type="component" value="Unassembled WGS sequence"/>
</dbReference>
<evidence type="ECO:0000313" key="11">
    <source>
        <dbReference type="EMBL" id="RAI40958.1"/>
    </source>
</evidence>
<comment type="similarity">
    <text evidence="2">Belongs to the MotB family.</text>
</comment>
<dbReference type="InterPro" id="IPR036737">
    <property type="entry name" value="OmpA-like_sf"/>
</dbReference>
<dbReference type="InterPro" id="IPR050330">
    <property type="entry name" value="Bact_OuterMem_StrucFunc"/>
</dbReference>
<gene>
    <name evidence="11" type="ORF">CH341_22735</name>
</gene>
<name>A0A327L002_9BRAD</name>
<evidence type="ECO:0000256" key="1">
    <source>
        <dbReference type="ARBA" id="ARBA00004162"/>
    </source>
</evidence>
<dbReference type="EMBL" id="NPEX01000210">
    <property type="protein sequence ID" value="RAI40958.1"/>
    <property type="molecule type" value="Genomic_DNA"/>
</dbReference>
<keyword evidence="3" id="KW-1003">Cell membrane</keyword>
<dbReference type="PANTHER" id="PTHR30329:SF21">
    <property type="entry name" value="LIPOPROTEIN YIAD-RELATED"/>
    <property type="match status" value="1"/>
</dbReference>
<comment type="subcellular location">
    <subcellularLocation>
        <location evidence="1">Cell membrane</location>
        <topology evidence="1">Single-pass membrane protein</topology>
    </subcellularLocation>
</comment>
<keyword evidence="5 9" id="KW-1133">Transmembrane helix</keyword>
<organism evidence="11 12">
    <name type="scientific">Rhodoplanes roseus</name>
    <dbReference type="NCBI Taxonomy" id="29409"/>
    <lineage>
        <taxon>Bacteria</taxon>
        <taxon>Pseudomonadati</taxon>
        <taxon>Pseudomonadota</taxon>
        <taxon>Alphaproteobacteria</taxon>
        <taxon>Hyphomicrobiales</taxon>
        <taxon>Nitrobacteraceae</taxon>
        <taxon>Rhodoplanes</taxon>
    </lineage>
</organism>
<evidence type="ECO:0000256" key="9">
    <source>
        <dbReference type="SAM" id="Phobius"/>
    </source>
</evidence>
<dbReference type="OrthoDB" id="7170686at2"/>
<evidence type="ECO:0000313" key="12">
    <source>
        <dbReference type="Proteomes" id="UP000249130"/>
    </source>
</evidence>
<keyword evidence="12" id="KW-1185">Reference proteome</keyword>
<dbReference type="PROSITE" id="PS51123">
    <property type="entry name" value="OMPA_2"/>
    <property type="match status" value="1"/>
</dbReference>
<feature type="transmembrane region" description="Helical" evidence="9">
    <location>
        <begin position="12"/>
        <end position="35"/>
    </location>
</feature>
<keyword evidence="4 9" id="KW-0812">Transmembrane</keyword>
<dbReference type="Gene3D" id="3.30.1330.60">
    <property type="entry name" value="OmpA-like domain"/>
    <property type="match status" value="1"/>
</dbReference>
<evidence type="ECO:0000256" key="7">
    <source>
        <dbReference type="PROSITE-ProRule" id="PRU00473"/>
    </source>
</evidence>
<comment type="caution">
    <text evidence="11">The sequence shown here is derived from an EMBL/GenBank/DDBJ whole genome shotgun (WGS) entry which is preliminary data.</text>
</comment>
<dbReference type="PANTHER" id="PTHR30329">
    <property type="entry name" value="STATOR ELEMENT OF FLAGELLAR MOTOR COMPLEX"/>
    <property type="match status" value="1"/>
</dbReference>
<reference evidence="11 12" key="1">
    <citation type="submission" date="2017-07" db="EMBL/GenBank/DDBJ databases">
        <title>Draft Genome Sequences of Select Purple Nonsulfur Bacteria.</title>
        <authorList>
            <person name="Lasarre B."/>
            <person name="Mckinlay J.B."/>
        </authorList>
    </citation>
    <scope>NUCLEOTIDE SEQUENCE [LARGE SCALE GENOMIC DNA]</scope>
    <source>
        <strain evidence="11 12">DSM 5909</strain>
    </source>
</reference>
<evidence type="ECO:0000256" key="5">
    <source>
        <dbReference type="ARBA" id="ARBA00022989"/>
    </source>
</evidence>